<dbReference type="Proteomes" id="UP000825483">
    <property type="component" value="Unassembled WGS sequence"/>
</dbReference>
<accession>A0A9R1CUC2</accession>
<dbReference type="PANTHER" id="PTHR43300:SF11">
    <property type="entry name" value="ACETYLTRANSFERASE RV3034C-RELATED"/>
    <property type="match status" value="1"/>
</dbReference>
<dbReference type="Gene3D" id="2.160.10.10">
    <property type="entry name" value="Hexapeptide repeat proteins"/>
    <property type="match status" value="1"/>
</dbReference>
<dbReference type="AlphaFoldDB" id="A0A9R1CUC2"/>
<dbReference type="RefSeq" id="WP_306433203.1">
    <property type="nucleotide sequence ID" value="NZ_BPTU01000003.1"/>
</dbReference>
<dbReference type="PANTHER" id="PTHR43300">
    <property type="entry name" value="ACETYLTRANSFERASE"/>
    <property type="match status" value="1"/>
</dbReference>
<name>A0A9R1CUC2_9BACT</name>
<comment type="caution">
    <text evidence="2">The sequence shown here is derived from an EMBL/GenBank/DDBJ whole genome shotgun (WGS) entry which is preliminary data.</text>
</comment>
<keyword evidence="3" id="KW-1185">Reference proteome</keyword>
<sequence length="211" mass="24113">MNIKWFIKKHVFRQKSMAQKCSEYIETLRRKGVKIGEGTIVNDYRDILIDYSRPELVEIGKHVFLHSGTKILTHDWASWCFVESDAKFYPSHAKVVLGNNIWLGENVTICKGVSIGDNCIIGIGSIVTKSIPSGSVAVGVPAKVVGTYQDYMKKRSKLYVDEAIEYANAILDSGREPLVEDFYDDYPCFVDRTNYKEYNYPYDRVFAPPQF</sequence>
<dbReference type="InterPro" id="IPR050179">
    <property type="entry name" value="Trans_hexapeptide_repeat"/>
</dbReference>
<evidence type="ECO:0000313" key="2">
    <source>
        <dbReference type="EMBL" id="GJG57532.1"/>
    </source>
</evidence>
<comment type="similarity">
    <text evidence="1">Belongs to the transferase hexapeptide repeat family.</text>
</comment>
<evidence type="ECO:0000313" key="3">
    <source>
        <dbReference type="Proteomes" id="UP000825483"/>
    </source>
</evidence>
<reference evidence="2" key="1">
    <citation type="journal article" date="2022" name="Int. J. Syst. Evol. Microbiol.">
        <title>Prevotella lacticifex sp. nov., isolated from the rumen of cows.</title>
        <authorList>
            <person name="Shinkai T."/>
            <person name="Ikeyama N."/>
            <person name="Kumagai M."/>
            <person name="Ohmori H."/>
            <person name="Sakamoto M."/>
            <person name="Ohkuma M."/>
            <person name="Mitsumori M."/>
        </authorList>
    </citation>
    <scope>NUCLEOTIDE SEQUENCE</scope>
    <source>
        <strain evidence="2">R5076</strain>
    </source>
</reference>
<evidence type="ECO:0000256" key="1">
    <source>
        <dbReference type="ARBA" id="ARBA00007274"/>
    </source>
</evidence>
<protein>
    <recommendedName>
        <fullName evidence="4">Acyltransferase</fullName>
    </recommendedName>
</protein>
<dbReference type="SUPFAM" id="SSF51161">
    <property type="entry name" value="Trimeric LpxA-like enzymes"/>
    <property type="match status" value="1"/>
</dbReference>
<evidence type="ECO:0008006" key="4">
    <source>
        <dbReference type="Google" id="ProtNLM"/>
    </source>
</evidence>
<gene>
    <name evidence="2" type="ORF">PRLR5076_03830</name>
</gene>
<dbReference type="CDD" id="cd04647">
    <property type="entry name" value="LbH_MAT_like"/>
    <property type="match status" value="1"/>
</dbReference>
<proteinExistence type="inferred from homology"/>
<organism evidence="2 3">
    <name type="scientific">Prevotella lacticifex</name>
    <dbReference type="NCBI Taxonomy" id="2854755"/>
    <lineage>
        <taxon>Bacteria</taxon>
        <taxon>Pseudomonadati</taxon>
        <taxon>Bacteroidota</taxon>
        <taxon>Bacteroidia</taxon>
        <taxon>Bacteroidales</taxon>
        <taxon>Prevotellaceae</taxon>
        <taxon>Prevotella</taxon>
    </lineage>
</organism>
<dbReference type="EMBL" id="BPUB01000001">
    <property type="protein sequence ID" value="GJG57532.1"/>
    <property type="molecule type" value="Genomic_DNA"/>
</dbReference>
<dbReference type="InterPro" id="IPR011004">
    <property type="entry name" value="Trimer_LpxA-like_sf"/>
</dbReference>